<reference evidence="3 4" key="1">
    <citation type="submission" date="2020-12" db="EMBL/GenBank/DDBJ databases">
        <title>Microbacterium sp. HY060.</title>
        <authorList>
            <person name="Zhou J."/>
        </authorList>
    </citation>
    <scope>NUCLEOTIDE SEQUENCE [LARGE SCALE GENOMIC DNA]</scope>
    <source>
        <strain evidence="3 4">HY60</strain>
    </source>
</reference>
<proteinExistence type="predicted"/>
<keyword evidence="2" id="KW-1133">Transmembrane helix</keyword>
<protein>
    <recommendedName>
        <fullName evidence="5">Cell division protein FtsL</fullName>
    </recommendedName>
</protein>
<feature type="compositionally biased region" description="Basic and acidic residues" evidence="1">
    <location>
        <begin position="158"/>
        <end position="169"/>
    </location>
</feature>
<evidence type="ECO:0000313" key="4">
    <source>
        <dbReference type="Proteomes" id="UP000662814"/>
    </source>
</evidence>
<sequence>MSTGVARSIRPLRAPERETQRPPLRAVPLRTVRKSRPKIAYAVTTIAAVSGIVVAQLLSSVALSQGAYELSALKSQQGDLQLAQQSLTEQIEVLSSPQYIAESAQSLGMVINQSPVYIRLSDGTVLGQPGPGGEATERPLANGMVGNSLVDQLGPVGTKKDDSSQRDSEDSQGTGESGSNPPPTQVIFENGLPSPKTH</sequence>
<dbReference type="Proteomes" id="UP000662814">
    <property type="component" value="Chromosome"/>
</dbReference>
<organism evidence="3 4">
    <name type="scientific">Paramicrobacterium chengjingii</name>
    <dbReference type="NCBI Taxonomy" id="2769067"/>
    <lineage>
        <taxon>Bacteria</taxon>
        <taxon>Bacillati</taxon>
        <taxon>Actinomycetota</taxon>
        <taxon>Actinomycetes</taxon>
        <taxon>Micrococcales</taxon>
        <taxon>Microbacteriaceae</taxon>
        <taxon>Paramicrobacterium</taxon>
    </lineage>
</organism>
<feature type="transmembrane region" description="Helical" evidence="2">
    <location>
        <begin position="39"/>
        <end position="58"/>
    </location>
</feature>
<dbReference type="RefSeq" id="WP_166989656.1">
    <property type="nucleotide sequence ID" value="NZ_CP061169.1"/>
</dbReference>
<keyword evidence="2" id="KW-0812">Transmembrane</keyword>
<evidence type="ECO:0000313" key="3">
    <source>
        <dbReference type="EMBL" id="QPZ39864.1"/>
    </source>
</evidence>
<accession>A0ABX6YLY9</accession>
<evidence type="ECO:0000256" key="1">
    <source>
        <dbReference type="SAM" id="MobiDB-lite"/>
    </source>
</evidence>
<keyword evidence="4" id="KW-1185">Reference proteome</keyword>
<keyword evidence="2" id="KW-0472">Membrane</keyword>
<name>A0ABX6YLY9_9MICO</name>
<feature type="region of interest" description="Disordered" evidence="1">
    <location>
        <begin position="1"/>
        <end position="24"/>
    </location>
</feature>
<evidence type="ECO:0008006" key="5">
    <source>
        <dbReference type="Google" id="ProtNLM"/>
    </source>
</evidence>
<gene>
    <name evidence="3" type="ORF">HCR76_07515</name>
</gene>
<evidence type="ECO:0000256" key="2">
    <source>
        <dbReference type="SAM" id="Phobius"/>
    </source>
</evidence>
<dbReference type="EMBL" id="CP061169">
    <property type="protein sequence ID" value="QPZ39864.1"/>
    <property type="molecule type" value="Genomic_DNA"/>
</dbReference>
<feature type="region of interest" description="Disordered" evidence="1">
    <location>
        <begin position="128"/>
        <end position="198"/>
    </location>
</feature>